<reference evidence="1" key="1">
    <citation type="submission" date="2020-02" db="EMBL/GenBank/DDBJ databases">
        <authorList>
            <person name="Meier V. D."/>
        </authorList>
    </citation>
    <scope>NUCLEOTIDE SEQUENCE</scope>
    <source>
        <strain evidence="1">AVDCRST_MAG81</strain>
    </source>
</reference>
<proteinExistence type="predicted"/>
<dbReference type="AlphaFoldDB" id="A0A6J4VFY0"/>
<evidence type="ECO:0000313" key="1">
    <source>
        <dbReference type="EMBL" id="CAA9578319.1"/>
    </source>
</evidence>
<dbReference type="EMBL" id="CADCWO010000140">
    <property type="protein sequence ID" value="CAA9578319.1"/>
    <property type="molecule type" value="Genomic_DNA"/>
</dbReference>
<accession>A0A6J4VFY0</accession>
<organism evidence="1">
    <name type="scientific">uncultured Synechococcales cyanobacterium</name>
    <dbReference type="NCBI Taxonomy" id="1936017"/>
    <lineage>
        <taxon>Bacteria</taxon>
        <taxon>Bacillati</taxon>
        <taxon>Cyanobacteriota</taxon>
        <taxon>Cyanophyceae</taxon>
        <taxon>Synechococcales</taxon>
        <taxon>environmental samples</taxon>
    </lineage>
</organism>
<name>A0A6J4VFY0_9CYAN</name>
<protein>
    <submittedName>
        <fullName evidence="1">Uncharacterized protein</fullName>
    </submittedName>
</protein>
<sequence length="80" mass="8870">MVEQNCNLGNVHRLSPKVIKIATEQFDQTLVVRDIGFRAMSEEGKTQSINGKMSFDAIGAFVMTEAFRLNACITSVFNSL</sequence>
<gene>
    <name evidence="1" type="ORF">AVDCRST_MAG81-2545</name>
</gene>